<evidence type="ECO:0000313" key="2">
    <source>
        <dbReference type="Proteomes" id="UP001556367"/>
    </source>
</evidence>
<dbReference type="EMBL" id="JASNQZ010000001">
    <property type="protein sequence ID" value="KAL0961509.1"/>
    <property type="molecule type" value="Genomic_DNA"/>
</dbReference>
<accession>A0ABR3K117</accession>
<keyword evidence="2" id="KW-1185">Reference proteome</keyword>
<proteinExistence type="predicted"/>
<dbReference type="Proteomes" id="UP001556367">
    <property type="component" value="Unassembled WGS sequence"/>
</dbReference>
<name>A0ABR3K117_9AGAR</name>
<dbReference type="PROSITE" id="PS51257">
    <property type="entry name" value="PROKAR_LIPOPROTEIN"/>
    <property type="match status" value="1"/>
</dbReference>
<protein>
    <submittedName>
        <fullName evidence="1">Uncharacterized protein</fullName>
    </submittedName>
</protein>
<sequence length="163" mass="18423">MRTSKSSPEHWGSIVIIISSCDFVIHRTQCSCRVCLSFSRLLLSDWTQKWAIDHPKVPQTHGDLELLHITCLLVPPSTLTALARCTSAHTRPRQTHRCLILGVTEQDGAKSTLQLPRGRRNTLIDGCHAQPSRNTVATCRTLYLNPPFRSRQRGLTQVYTFSF</sequence>
<comment type="caution">
    <text evidence="1">The sequence shown here is derived from an EMBL/GenBank/DDBJ whole genome shotgun (WGS) entry which is preliminary data.</text>
</comment>
<evidence type="ECO:0000313" key="1">
    <source>
        <dbReference type="EMBL" id="KAL0961509.1"/>
    </source>
</evidence>
<reference evidence="2" key="1">
    <citation type="submission" date="2024-06" db="EMBL/GenBank/DDBJ databases">
        <title>Multi-omics analyses provide insights into the biosynthesis of the anticancer antibiotic pleurotin in Hohenbuehelia grisea.</title>
        <authorList>
            <person name="Weaver J.A."/>
            <person name="Alberti F."/>
        </authorList>
    </citation>
    <scope>NUCLEOTIDE SEQUENCE [LARGE SCALE GENOMIC DNA]</scope>
    <source>
        <strain evidence="2">T-177</strain>
    </source>
</reference>
<organism evidence="1 2">
    <name type="scientific">Hohenbuehelia grisea</name>
    <dbReference type="NCBI Taxonomy" id="104357"/>
    <lineage>
        <taxon>Eukaryota</taxon>
        <taxon>Fungi</taxon>
        <taxon>Dikarya</taxon>
        <taxon>Basidiomycota</taxon>
        <taxon>Agaricomycotina</taxon>
        <taxon>Agaricomycetes</taxon>
        <taxon>Agaricomycetidae</taxon>
        <taxon>Agaricales</taxon>
        <taxon>Pleurotineae</taxon>
        <taxon>Pleurotaceae</taxon>
        <taxon>Hohenbuehelia</taxon>
    </lineage>
</organism>
<gene>
    <name evidence="1" type="ORF">HGRIS_014935</name>
</gene>